<accession>A0A0A8ZIA3</accession>
<reference evidence="2" key="2">
    <citation type="journal article" date="2015" name="Data Brief">
        <title>Shoot transcriptome of the giant reed, Arundo donax.</title>
        <authorList>
            <person name="Barrero R.A."/>
            <person name="Guerrero F.D."/>
            <person name="Moolhuijzen P."/>
            <person name="Goolsby J.A."/>
            <person name="Tidwell J."/>
            <person name="Bellgard S.E."/>
            <person name="Bellgard M.I."/>
        </authorList>
    </citation>
    <scope>NUCLEOTIDE SEQUENCE</scope>
    <source>
        <tissue evidence="2">Shoot tissue taken approximately 20 cm above the soil surface</tissue>
    </source>
</reference>
<feature type="region of interest" description="Disordered" evidence="1">
    <location>
        <begin position="1"/>
        <end position="23"/>
    </location>
</feature>
<dbReference type="EMBL" id="GBRH01263313">
    <property type="protein sequence ID" value="JAD34582.1"/>
    <property type="molecule type" value="Transcribed_RNA"/>
</dbReference>
<reference evidence="2" key="1">
    <citation type="submission" date="2014-09" db="EMBL/GenBank/DDBJ databases">
        <authorList>
            <person name="Magalhaes I.L.F."/>
            <person name="Oliveira U."/>
            <person name="Santos F.R."/>
            <person name="Vidigal T.H.D.A."/>
            <person name="Brescovit A.D."/>
            <person name="Santos A.J."/>
        </authorList>
    </citation>
    <scope>NUCLEOTIDE SEQUENCE</scope>
    <source>
        <tissue evidence="2">Shoot tissue taken approximately 20 cm above the soil surface</tissue>
    </source>
</reference>
<proteinExistence type="predicted"/>
<sequence>MTTRKAPTDNQLKATFHLAETRR</sequence>
<name>A0A0A8ZIA3_ARUDO</name>
<feature type="compositionally biased region" description="Polar residues" evidence="1">
    <location>
        <begin position="1"/>
        <end position="13"/>
    </location>
</feature>
<protein>
    <submittedName>
        <fullName evidence="2">Uncharacterized protein</fullName>
    </submittedName>
</protein>
<dbReference type="AlphaFoldDB" id="A0A0A8ZIA3"/>
<evidence type="ECO:0000313" key="2">
    <source>
        <dbReference type="EMBL" id="JAD34582.1"/>
    </source>
</evidence>
<evidence type="ECO:0000256" key="1">
    <source>
        <dbReference type="SAM" id="MobiDB-lite"/>
    </source>
</evidence>
<organism evidence="2">
    <name type="scientific">Arundo donax</name>
    <name type="common">Giant reed</name>
    <name type="synonym">Donax arundinaceus</name>
    <dbReference type="NCBI Taxonomy" id="35708"/>
    <lineage>
        <taxon>Eukaryota</taxon>
        <taxon>Viridiplantae</taxon>
        <taxon>Streptophyta</taxon>
        <taxon>Embryophyta</taxon>
        <taxon>Tracheophyta</taxon>
        <taxon>Spermatophyta</taxon>
        <taxon>Magnoliopsida</taxon>
        <taxon>Liliopsida</taxon>
        <taxon>Poales</taxon>
        <taxon>Poaceae</taxon>
        <taxon>PACMAD clade</taxon>
        <taxon>Arundinoideae</taxon>
        <taxon>Arundineae</taxon>
        <taxon>Arundo</taxon>
    </lineage>
</organism>